<dbReference type="PANTHER" id="PTHR43436:SF2">
    <property type="entry name" value="ARAC_XYLS FAMILY TRANSCRIPTIONAL REGULATOR"/>
    <property type="match status" value="1"/>
</dbReference>
<dbReference type="InterPro" id="IPR018060">
    <property type="entry name" value="HTH_AraC"/>
</dbReference>
<dbReference type="SUPFAM" id="SSF46689">
    <property type="entry name" value="Homeodomain-like"/>
    <property type="match status" value="2"/>
</dbReference>
<accession>A0ABV6G2A9</accession>
<dbReference type="InterPro" id="IPR018062">
    <property type="entry name" value="HTH_AraC-typ_CS"/>
</dbReference>
<keyword evidence="6" id="KW-1185">Reference proteome</keyword>
<dbReference type="InterPro" id="IPR009057">
    <property type="entry name" value="Homeodomain-like_sf"/>
</dbReference>
<keyword evidence="3" id="KW-0804">Transcription</keyword>
<dbReference type="Proteomes" id="UP001589814">
    <property type="component" value="Unassembled WGS sequence"/>
</dbReference>
<protein>
    <submittedName>
        <fullName evidence="5">AraC family transcriptional regulator N-terminal domain-containing protein</fullName>
    </submittedName>
</protein>
<reference evidence="5 6" key="1">
    <citation type="submission" date="2024-09" db="EMBL/GenBank/DDBJ databases">
        <authorList>
            <person name="Sun Q."/>
            <person name="Mori K."/>
        </authorList>
    </citation>
    <scope>NUCLEOTIDE SEQUENCE [LARGE SCALE GENOMIC DNA]</scope>
    <source>
        <strain evidence="5 6">CCM 7415</strain>
    </source>
</reference>
<evidence type="ECO:0000256" key="3">
    <source>
        <dbReference type="ARBA" id="ARBA00023163"/>
    </source>
</evidence>
<feature type="domain" description="HTH araC/xylS-type" evidence="4">
    <location>
        <begin position="207"/>
        <end position="305"/>
    </location>
</feature>
<dbReference type="EMBL" id="JBHLVX010000023">
    <property type="protein sequence ID" value="MFC0267788.1"/>
    <property type="molecule type" value="Genomic_DNA"/>
</dbReference>
<evidence type="ECO:0000313" key="5">
    <source>
        <dbReference type="EMBL" id="MFC0267788.1"/>
    </source>
</evidence>
<sequence>MTLPPETVLPDAPGSDADSSTLEAHMRRLIQPLATQDGFLPTALPEVQLMALHGSHPRTPLVYEPGLIIIAQGEKIGYLEERTIHYGAGHYLVQAMPLPFECETRADAEHPLLGINIRIELATLSELVRVTPAGLQHSPPEPMAAVILGRRMGHSVVHLLECLHDEVMCRALGQQRVREVLFEALRGPQGESLRQLPQQQSQYGRIGRALAQLQSDYAAPLSVEALAEDVSMSPSSFYHHFRRLTRLSPLQYQKRIRLLRARGMLSARTHSVSATASAVGYQSASQFSREYKRYFGCSPADERRRRQP</sequence>
<evidence type="ECO:0000256" key="2">
    <source>
        <dbReference type="ARBA" id="ARBA00023125"/>
    </source>
</evidence>
<evidence type="ECO:0000256" key="1">
    <source>
        <dbReference type="ARBA" id="ARBA00023015"/>
    </source>
</evidence>
<dbReference type="Pfam" id="PF06719">
    <property type="entry name" value="AraC_N"/>
    <property type="match status" value="1"/>
</dbReference>
<dbReference type="Gene3D" id="1.10.10.60">
    <property type="entry name" value="Homeodomain-like"/>
    <property type="match status" value="2"/>
</dbReference>
<dbReference type="Pfam" id="PF12833">
    <property type="entry name" value="HTH_18"/>
    <property type="match status" value="1"/>
</dbReference>
<dbReference type="PROSITE" id="PS00041">
    <property type="entry name" value="HTH_ARAC_FAMILY_1"/>
    <property type="match status" value="1"/>
</dbReference>
<evidence type="ECO:0000259" key="4">
    <source>
        <dbReference type="PROSITE" id="PS01124"/>
    </source>
</evidence>
<name>A0ABV6G2A9_9GAMM</name>
<dbReference type="PROSITE" id="PS01124">
    <property type="entry name" value="HTH_ARAC_FAMILY_2"/>
    <property type="match status" value="1"/>
</dbReference>
<dbReference type="PANTHER" id="PTHR43436">
    <property type="entry name" value="ARAC-FAMILY TRANSCRIPTIONAL REGULATOR"/>
    <property type="match status" value="1"/>
</dbReference>
<dbReference type="RefSeq" id="WP_019951755.1">
    <property type="nucleotide sequence ID" value="NZ_JBHLVX010000023.1"/>
</dbReference>
<comment type="caution">
    <text evidence="5">The sequence shown here is derived from an EMBL/GenBank/DDBJ whole genome shotgun (WGS) entry which is preliminary data.</text>
</comment>
<evidence type="ECO:0000313" key="6">
    <source>
        <dbReference type="Proteomes" id="UP001589814"/>
    </source>
</evidence>
<keyword evidence="1" id="KW-0805">Transcription regulation</keyword>
<gene>
    <name evidence="5" type="ORF">ACFFHW_07260</name>
</gene>
<organism evidence="5 6">
    <name type="scientific">Kushneria aurantia</name>
    <dbReference type="NCBI Taxonomy" id="504092"/>
    <lineage>
        <taxon>Bacteria</taxon>
        <taxon>Pseudomonadati</taxon>
        <taxon>Pseudomonadota</taxon>
        <taxon>Gammaproteobacteria</taxon>
        <taxon>Oceanospirillales</taxon>
        <taxon>Halomonadaceae</taxon>
        <taxon>Kushneria</taxon>
    </lineage>
</organism>
<dbReference type="SMART" id="SM00342">
    <property type="entry name" value="HTH_ARAC"/>
    <property type="match status" value="1"/>
</dbReference>
<dbReference type="InterPro" id="IPR009594">
    <property type="entry name" value="Tscrpt_reg_HTH_AraC_N"/>
</dbReference>
<keyword evidence="2" id="KW-0238">DNA-binding</keyword>
<proteinExistence type="predicted"/>